<dbReference type="Pfam" id="PF03398">
    <property type="entry name" value="Ist1"/>
    <property type="match status" value="1"/>
</dbReference>
<feature type="compositionally biased region" description="Basic and acidic residues" evidence="2">
    <location>
        <begin position="821"/>
        <end position="832"/>
    </location>
</feature>
<dbReference type="AlphaFoldDB" id="A0A9P6DDM6"/>
<dbReference type="Gene3D" id="1.10.472.80">
    <property type="entry name" value="Ypt/Rab-GAP domain of gyp1p, domain 3"/>
    <property type="match status" value="1"/>
</dbReference>
<feature type="domain" description="Rab-GAP TBC" evidence="3">
    <location>
        <begin position="226"/>
        <end position="531"/>
    </location>
</feature>
<evidence type="ECO:0000313" key="5">
    <source>
        <dbReference type="Proteomes" id="UP000807025"/>
    </source>
</evidence>
<keyword evidence="5" id="KW-1185">Reference proteome</keyword>
<dbReference type="EMBL" id="MU154525">
    <property type="protein sequence ID" value="KAF9500977.1"/>
    <property type="molecule type" value="Genomic_DNA"/>
</dbReference>
<feature type="compositionally biased region" description="Low complexity" evidence="2">
    <location>
        <begin position="1043"/>
        <end position="1057"/>
    </location>
</feature>
<feature type="compositionally biased region" description="Low complexity" evidence="2">
    <location>
        <begin position="1171"/>
        <end position="1181"/>
    </location>
</feature>
<dbReference type="GO" id="GO:0015031">
    <property type="term" value="P:protein transport"/>
    <property type="evidence" value="ECO:0007669"/>
    <property type="project" value="InterPro"/>
</dbReference>
<feature type="compositionally biased region" description="Polar residues" evidence="2">
    <location>
        <begin position="1030"/>
        <end position="1042"/>
    </location>
</feature>
<dbReference type="InterPro" id="IPR035969">
    <property type="entry name" value="Rab-GAP_TBC_sf"/>
</dbReference>
<dbReference type="InterPro" id="IPR000195">
    <property type="entry name" value="Rab-GAP-TBC_dom"/>
</dbReference>
<dbReference type="InterPro" id="IPR042277">
    <property type="entry name" value="IST1-like"/>
</dbReference>
<protein>
    <recommendedName>
        <fullName evidence="3">Rab-GAP TBC domain-containing protein</fullName>
    </recommendedName>
</protein>
<feature type="compositionally biased region" description="Acidic residues" evidence="2">
    <location>
        <begin position="1237"/>
        <end position="1246"/>
    </location>
</feature>
<dbReference type="Proteomes" id="UP000807025">
    <property type="component" value="Unassembled WGS sequence"/>
</dbReference>
<evidence type="ECO:0000259" key="3">
    <source>
        <dbReference type="PROSITE" id="PS50086"/>
    </source>
</evidence>
<accession>A0A9P6DDM6</accession>
<feature type="compositionally biased region" description="Low complexity" evidence="2">
    <location>
        <begin position="910"/>
        <end position="919"/>
    </location>
</feature>
<organism evidence="4 5">
    <name type="scientific">Pleurotus eryngii</name>
    <name type="common">Boletus of the steppes</name>
    <dbReference type="NCBI Taxonomy" id="5323"/>
    <lineage>
        <taxon>Eukaryota</taxon>
        <taxon>Fungi</taxon>
        <taxon>Dikarya</taxon>
        <taxon>Basidiomycota</taxon>
        <taxon>Agaricomycotina</taxon>
        <taxon>Agaricomycetes</taxon>
        <taxon>Agaricomycetidae</taxon>
        <taxon>Agaricales</taxon>
        <taxon>Pleurotineae</taxon>
        <taxon>Pleurotaceae</taxon>
        <taxon>Pleurotus</taxon>
    </lineage>
</organism>
<feature type="region of interest" description="Disordered" evidence="2">
    <location>
        <begin position="652"/>
        <end position="761"/>
    </location>
</feature>
<dbReference type="InterPro" id="IPR005061">
    <property type="entry name" value="Ist1"/>
</dbReference>
<feature type="compositionally biased region" description="Acidic residues" evidence="2">
    <location>
        <begin position="671"/>
        <end position="687"/>
    </location>
</feature>
<feature type="compositionally biased region" description="Low complexity" evidence="2">
    <location>
        <begin position="806"/>
        <end position="819"/>
    </location>
</feature>
<feature type="compositionally biased region" description="Basic and acidic residues" evidence="2">
    <location>
        <begin position="1222"/>
        <end position="1236"/>
    </location>
</feature>
<dbReference type="Gene3D" id="1.20.1260.60">
    <property type="entry name" value="Vacuolar protein sorting-associated protein Ist1"/>
    <property type="match status" value="1"/>
</dbReference>
<feature type="compositionally biased region" description="Basic and acidic residues" evidence="2">
    <location>
        <begin position="1194"/>
        <end position="1210"/>
    </location>
</feature>
<feature type="compositionally biased region" description="Polar residues" evidence="2">
    <location>
        <begin position="1102"/>
        <end position="1112"/>
    </location>
</feature>
<dbReference type="PANTHER" id="PTHR12161">
    <property type="entry name" value="IST1 FAMILY MEMBER"/>
    <property type="match status" value="1"/>
</dbReference>
<feature type="region of interest" description="Disordered" evidence="2">
    <location>
        <begin position="991"/>
        <end position="1262"/>
    </location>
</feature>
<sequence>MDDPTWDASSVKTLLRLTSQKLGQIQDRKDAQSQIIRRDIATLLQQDNVGMARAKAQNAILEDSKGDLLELLEMYVGMLLEHFGQLEQGYGVASPPDGRSPSPSPIVTEAASSIIFAAPRTESKELNTVRDILIQRLGPDFARAVTGNRDNYVPPKVISALSTPPPSAAKLDDYLLNIAKIYRINWEPDLRRQDTVDPLSEIMDPELTPVVDLPRLRKLCMHGIPDEPVWLRPRLWKLLLGFLPVVKSSWTTEHQKYRESYYDLIRRLLPPIAGSPPPSTPPNSSDSLLLTVHKHLLYVAPGLFAGLETGPEDAERCPLDPSAPEDIQISCATALDDRLVKLFGPAEVVLSTPEIRLEHDSNDEPSVSTRDSAESWISRSTTLLPSKPIGIADVHPKHASALLRLLYLHCSINPGTRSPYVPSLLVPMYAVMCFEVEPRDVPHIEADTFWLFEAMLGEFSELEDEEGGRAWTKKLSERLAWADQDLSDTLNAKGLDPALPHYSYRWLAPILTQTLPMSSFILVWDALFACAMRDKQANPKIEHLLDICTAMLIRARKPLFHLGKGVDHPGLWGDENDAIPPPPLPRAWEFEDAFRDGVSLLQNYPIGAAGGIERILQTAAELSKRRIDEMKAVKSESLTLGERLRVSMWKGFTNQVSSPNESPERSPSPEELQETSEEESFSEDDGNVTERPSRDEPPAQEGITSRLATTVWRGITNQSSMEPPPSPVPSPSPLDSAHDTEYTHPSSVGPDTPMSPTSSSGFWKYAEKLKESDTVATLSKVSSNWRAKSLLGSWGSRSTPSSPFLSPNSALSGSSSSEPPEMPHPRLDESRRGSLPPAATVYSPPPRPAFFRQPRDSFLPHSRKSPLLSLPNSPENTDSESGTIGRGQRLQASLMALTGGSPDPPRKSGPRPLLLGSSSVVTASPRIPRSTTSTPAPDFRPGLEAARHLHRDSQSSISSFSLSPAEGFGRLHTQERSNGWDSDTLSRVVPLNRKSVSPMAPGSRILGPRPSGYSSASDRGVTSPALATGIPSTGQNGWTQVDSPTATSAPKTPASTSGDTAMISAVDDFDNGATPMEEHVVQFDQPTRRIIRKKTPPPSAFMDQTSDSSSTPAIPRSNRVKSRRSARPGNLRLQEPTERRGSSPNSLVVEWPTEHDLASTPKASNFEPGYKPVSPVSVSPRSPRRMRKVSGELVEPRPRKLSAEISETRVRKVSTGSRGRKTSTDKDIHRKERDSAAEEGDDEGYDDLLSAYESEGGCKSAE</sequence>
<name>A0A9P6DDM6_PLEER</name>
<feature type="region of interest" description="Disordered" evidence="2">
    <location>
        <begin position="791"/>
        <end position="965"/>
    </location>
</feature>
<reference evidence="4" key="1">
    <citation type="submission" date="2020-11" db="EMBL/GenBank/DDBJ databases">
        <authorList>
            <consortium name="DOE Joint Genome Institute"/>
            <person name="Ahrendt S."/>
            <person name="Riley R."/>
            <person name="Andreopoulos W."/>
            <person name="Labutti K."/>
            <person name="Pangilinan J."/>
            <person name="Ruiz-Duenas F.J."/>
            <person name="Barrasa J.M."/>
            <person name="Sanchez-Garcia M."/>
            <person name="Camarero S."/>
            <person name="Miyauchi S."/>
            <person name="Serrano A."/>
            <person name="Linde D."/>
            <person name="Babiker R."/>
            <person name="Drula E."/>
            <person name="Ayuso-Fernandez I."/>
            <person name="Pacheco R."/>
            <person name="Padilla G."/>
            <person name="Ferreira P."/>
            <person name="Barriuso J."/>
            <person name="Kellner H."/>
            <person name="Castanera R."/>
            <person name="Alfaro M."/>
            <person name="Ramirez L."/>
            <person name="Pisabarro A.G."/>
            <person name="Kuo A."/>
            <person name="Tritt A."/>
            <person name="Lipzen A."/>
            <person name="He G."/>
            <person name="Yan M."/>
            <person name="Ng V."/>
            <person name="Cullen D."/>
            <person name="Martin F."/>
            <person name="Rosso M.-N."/>
            <person name="Henrissat B."/>
            <person name="Hibbett D."/>
            <person name="Martinez A.T."/>
            <person name="Grigoriev I.V."/>
        </authorList>
    </citation>
    <scope>NUCLEOTIDE SEQUENCE</scope>
    <source>
        <strain evidence="4">ATCC 90797</strain>
    </source>
</reference>
<feature type="compositionally biased region" description="Polar residues" evidence="2">
    <location>
        <begin position="795"/>
        <end position="805"/>
    </location>
</feature>
<dbReference type="PANTHER" id="PTHR12161:SF5">
    <property type="entry name" value="IST1 HOMOLOG"/>
    <property type="match status" value="1"/>
</dbReference>
<evidence type="ECO:0000256" key="1">
    <source>
        <dbReference type="ARBA" id="ARBA00005536"/>
    </source>
</evidence>
<dbReference type="SUPFAM" id="SSF47923">
    <property type="entry name" value="Ypt/Rab-GAP domain of gyp1p"/>
    <property type="match status" value="2"/>
</dbReference>
<dbReference type="OrthoDB" id="29853at2759"/>
<dbReference type="PROSITE" id="PS50086">
    <property type="entry name" value="TBC_RABGAP"/>
    <property type="match status" value="1"/>
</dbReference>
<feature type="compositionally biased region" description="Pro residues" evidence="2">
    <location>
        <begin position="722"/>
        <end position="732"/>
    </location>
</feature>
<evidence type="ECO:0000313" key="4">
    <source>
        <dbReference type="EMBL" id="KAF9500977.1"/>
    </source>
</evidence>
<proteinExistence type="inferred from homology"/>
<evidence type="ECO:0000256" key="2">
    <source>
        <dbReference type="SAM" id="MobiDB-lite"/>
    </source>
</evidence>
<comment type="caution">
    <text evidence="4">The sequence shown here is derived from an EMBL/GenBank/DDBJ whole genome shotgun (WGS) entry which is preliminary data.</text>
</comment>
<gene>
    <name evidence="4" type="ORF">BDN71DRAFT_1439903</name>
</gene>
<feature type="compositionally biased region" description="Low complexity" evidence="2">
    <location>
        <begin position="954"/>
        <end position="963"/>
    </location>
</feature>
<dbReference type="Pfam" id="PF00566">
    <property type="entry name" value="RabGAP-TBC"/>
    <property type="match status" value="1"/>
</dbReference>
<feature type="compositionally biased region" description="Polar residues" evidence="2">
    <location>
        <begin position="870"/>
        <end position="882"/>
    </location>
</feature>
<comment type="similarity">
    <text evidence="1">Belongs to the IST1 family.</text>
</comment>